<proteinExistence type="inferred from homology"/>
<dbReference type="InterPro" id="IPR028108">
    <property type="entry name" value="DUF4505"/>
</dbReference>
<evidence type="ECO:0000313" key="2">
    <source>
        <dbReference type="Proteomes" id="UP000829291"/>
    </source>
</evidence>
<reference evidence="3" key="1">
    <citation type="submission" date="2025-08" db="UniProtKB">
        <authorList>
            <consortium name="RefSeq"/>
        </authorList>
    </citation>
    <scope>IDENTIFICATION</scope>
    <source>
        <tissue evidence="3">Thorax and Abdomen</tissue>
    </source>
</reference>
<sequence length="244" mass="28885">MNRPKTVFHLMFNLKFLSNNRLIPYSGFSSIYKYLSNHRPRSICTLSRRTLVTYIQGQSPEPRIREYFYYIDHQGMLFLDDSRMKNFTSCFKEKKFLAFFFTRLRKNETGRYMDDFPYLSPCGRERNFVRCDDLPIVFTHVIQKEDLDTGGVKNQFSYAHADELLTVPFEPAKIFMSMETGRVYHPAPKIAGGIGLVRSKLALEFSKYFEFHNGEEQSPTHFSWDNNRHELDSEWHKKIAKKVL</sequence>
<evidence type="ECO:0000256" key="1">
    <source>
        <dbReference type="ARBA" id="ARBA00006322"/>
    </source>
</evidence>
<dbReference type="AlphaFoldDB" id="A0A6J0BN13"/>
<name>A0A6J0BN13_NEOLC</name>
<organism evidence="3">
    <name type="scientific">Neodiprion lecontei</name>
    <name type="common">Redheaded pine sawfly</name>
    <dbReference type="NCBI Taxonomy" id="441921"/>
    <lineage>
        <taxon>Eukaryota</taxon>
        <taxon>Metazoa</taxon>
        <taxon>Ecdysozoa</taxon>
        <taxon>Arthropoda</taxon>
        <taxon>Hexapoda</taxon>
        <taxon>Insecta</taxon>
        <taxon>Pterygota</taxon>
        <taxon>Neoptera</taxon>
        <taxon>Endopterygota</taxon>
        <taxon>Hymenoptera</taxon>
        <taxon>Tenthredinoidea</taxon>
        <taxon>Diprionidae</taxon>
        <taxon>Diprioninae</taxon>
        <taxon>Neodiprion</taxon>
    </lineage>
</organism>
<accession>A0A6J0BN13</accession>
<dbReference type="PANTHER" id="PTHR31449:SF3">
    <property type="entry name" value="UPF0598 PROTEIN C8ORF82"/>
    <property type="match status" value="1"/>
</dbReference>
<dbReference type="PANTHER" id="PTHR31449">
    <property type="entry name" value="UPF0598 PROTEIN C8ORF82"/>
    <property type="match status" value="1"/>
</dbReference>
<gene>
    <name evidence="3" type="primary">LOC107221239</name>
</gene>
<protein>
    <submittedName>
        <fullName evidence="3">UPF0598 protein CG30010</fullName>
    </submittedName>
</protein>
<dbReference type="Proteomes" id="UP000829291">
    <property type="component" value="Chromosome 2"/>
</dbReference>
<dbReference type="RefSeq" id="XP_015515642.2">
    <property type="nucleotide sequence ID" value="XM_015660156.2"/>
</dbReference>
<dbReference type="Pfam" id="PF14956">
    <property type="entry name" value="DUF4505"/>
    <property type="match status" value="1"/>
</dbReference>
<dbReference type="GeneID" id="107221239"/>
<evidence type="ECO:0000313" key="3">
    <source>
        <dbReference type="RefSeq" id="XP_015515642.2"/>
    </source>
</evidence>
<dbReference type="InParanoid" id="A0A6J0BN13"/>
<dbReference type="OrthoDB" id="10260024at2759"/>
<comment type="similarity">
    <text evidence="1">Belongs to the UPF0598 family.</text>
</comment>
<keyword evidence="2" id="KW-1185">Reference proteome</keyword>
<dbReference type="KEGG" id="nlo:107221239"/>